<sequence>MSNIKTSKLQLNSLLLITTVLLISLLLALNPNNANAASSSSWEYIYYDNVNLEGNGVYSGTTDTINYNWGNDLSPAPGIAPNTAFSAVYERKVTVDEGAYNLIARGNGGIRVYVDGHLYINKWNDTGERQIHTQPITLSSGEHTIRIEFRETAGEADLEFVLDDLLRDNRWFGVVYPNTTLSGDKGVLSGYSPQLPEINFDWGNTKSPAPGIAPNTAFSAVYQRKVTVDEGAYNLIARGNGGIRVYVDGHLYIDKWVDTGKRQIHTQPITLSSGEHTIRIEFKETAGEADLEFVLDDLLRDNRWFGVVYPNTTLSGDKGVLSGYSPQLPEINFDWGNTKSPAPGIAPNTAFSAVYQRKVTVDEGAYNLIARGNGGIRVYVDGQMYIDKWNDTGERQIHTQPVNLSAGEHTIRIEFKETAGAADLEFVLDNLMRDNRWYGVVFPNSDLSGNKGVLTGYSPQIPEIGFNWNTNNSPAPGIAADSDFSAIYQRYITVNSNEQKNLIVKTNGNFRVYIDGTLQIDQWNTLPSEISQKTINLPVGKHNVKIHYKNVSSNPNLHFKIVSGVNPWIGQVYTNNDFTGDSYITGYENNLDFNLGNSLSPVEGIKPNTAFSGVYTKKVTVTEGAYNLLVNANGGVRVLVDNEVYIDRLVDTGSNQSFQQSLYLAEGEHTIQIEYVEAAGESSLKFTLDNLTRSGYWYGVVFPNTNLTGKGNLVGYSPRIYNLDFDWGNDKSPSPSIPPNTAFSAIYQKSVNVENGSYYISAYANGGLQVYVDGEIVLDKWTDTGLNQVFQVPFHLSKGNHDIMIKFKETAGEANLTATFGKYNQGGNYFTTNYSYELSHMVNAQMNVNPQTDLTNGQGWQTASRNQVEYYTNPTNFAKGSKDYFQFLVLSQPFGLDSVDAKILNDNFLYNKGILTGRAQAFIQGANKYNVNELYLISHALLETGNGTSDLATGISRWIKRTPDGSVVKDSNGNPVVMDISPRKVYNMFGIGAFDSCPYDCGAQRAYDNGWFSPDTSIIEGAAFASSNYINNGQNTLYEMRWNPAHLNNNSYAYHQYASDIGWAVKQTTQMYNMYNALANSYALVFEVPHFVNQQSAPKGSKTWSGSTGNVVSYPTGIFGITDSGNIGLNLRDSPNGNLVGSIPTGSKITLLATNGTWYKVNYNNTIGWVHSDYVNNLNLLKVTATINLNVRKTPSTSGTLYSDQLTTGELVSAVLDSNNNLVTREADGYFWYQINFKGEKAWVSSGPLTDRNSWLIKID</sequence>
<organism evidence="4 5">
    <name type="scientific">Ornithinibacillus xuwenensis</name>
    <dbReference type="NCBI Taxonomy" id="3144668"/>
    <lineage>
        <taxon>Bacteria</taxon>
        <taxon>Bacillati</taxon>
        <taxon>Bacillota</taxon>
        <taxon>Bacilli</taxon>
        <taxon>Bacillales</taxon>
        <taxon>Bacillaceae</taxon>
        <taxon>Ornithinibacillus</taxon>
    </lineage>
</organism>
<dbReference type="Gene3D" id="1.10.530.10">
    <property type="match status" value="1"/>
</dbReference>
<dbReference type="Pfam" id="PF01832">
    <property type="entry name" value="Glucosaminidase"/>
    <property type="match status" value="1"/>
</dbReference>
<keyword evidence="5" id="KW-1185">Reference proteome</keyword>
<protein>
    <submittedName>
        <fullName evidence="4">PA14 domain-containing protein</fullName>
    </submittedName>
</protein>
<accession>A0ABU9XGG8</accession>
<feature type="signal peptide" evidence="1">
    <location>
        <begin position="1"/>
        <end position="36"/>
    </location>
</feature>
<dbReference type="InterPro" id="IPR003646">
    <property type="entry name" value="SH3-like_bac-type"/>
</dbReference>
<dbReference type="PROSITE" id="PS51820">
    <property type="entry name" value="PA14"/>
    <property type="match status" value="3"/>
</dbReference>
<dbReference type="Proteomes" id="UP001444625">
    <property type="component" value="Unassembled WGS sequence"/>
</dbReference>
<dbReference type="SMART" id="SM00287">
    <property type="entry name" value="SH3b"/>
    <property type="match status" value="2"/>
</dbReference>
<feature type="chain" id="PRO_5046120735" evidence="1">
    <location>
        <begin position="37"/>
        <end position="1260"/>
    </location>
</feature>
<proteinExistence type="predicted"/>
<dbReference type="SUPFAM" id="SSF56988">
    <property type="entry name" value="Anthrax protective antigen"/>
    <property type="match status" value="6"/>
</dbReference>
<evidence type="ECO:0000259" key="2">
    <source>
        <dbReference type="PROSITE" id="PS51781"/>
    </source>
</evidence>
<feature type="domain" description="PA14" evidence="3">
    <location>
        <begin position="37"/>
        <end position="179"/>
    </location>
</feature>
<gene>
    <name evidence="4" type="ORF">ABC228_09130</name>
</gene>
<dbReference type="SMART" id="SM00758">
    <property type="entry name" value="PA14"/>
    <property type="match status" value="4"/>
</dbReference>
<evidence type="ECO:0000256" key="1">
    <source>
        <dbReference type="SAM" id="SignalP"/>
    </source>
</evidence>
<dbReference type="Gene3D" id="2.30.30.40">
    <property type="entry name" value="SH3 Domains"/>
    <property type="match status" value="2"/>
</dbReference>
<dbReference type="Pfam" id="PF07691">
    <property type="entry name" value="PA14"/>
    <property type="match status" value="4"/>
</dbReference>
<dbReference type="EMBL" id="JBDIML010000002">
    <property type="protein sequence ID" value="MEN2767351.1"/>
    <property type="molecule type" value="Genomic_DNA"/>
</dbReference>
<feature type="domain" description="PA14" evidence="3">
    <location>
        <begin position="692"/>
        <end position="836"/>
    </location>
</feature>
<dbReference type="Gene3D" id="2.60.120.380">
    <property type="match status" value="3"/>
</dbReference>
<dbReference type="SMART" id="SM00047">
    <property type="entry name" value="LYZ2"/>
    <property type="match status" value="1"/>
</dbReference>
<dbReference type="InterPro" id="IPR037524">
    <property type="entry name" value="PA14/GLEYA"/>
</dbReference>
<dbReference type="InterPro" id="IPR052354">
    <property type="entry name" value="Cell_Wall_Dynamics_Protein"/>
</dbReference>
<evidence type="ECO:0000313" key="5">
    <source>
        <dbReference type="Proteomes" id="UP001444625"/>
    </source>
</evidence>
<feature type="domain" description="PA14" evidence="3">
    <location>
        <begin position="299"/>
        <end position="445"/>
    </location>
</feature>
<keyword evidence="1" id="KW-0732">Signal</keyword>
<feature type="domain" description="SH3b" evidence="2">
    <location>
        <begin position="1114"/>
        <end position="1179"/>
    </location>
</feature>
<reference evidence="4 5" key="1">
    <citation type="submission" date="2024-05" db="EMBL/GenBank/DDBJ databases">
        <authorList>
            <person name="Haq I."/>
            <person name="Ullah Z."/>
            <person name="Ahmad R."/>
            <person name="Li M."/>
            <person name="Tong Y."/>
        </authorList>
    </citation>
    <scope>NUCLEOTIDE SEQUENCE [LARGE SCALE GENOMIC DNA]</scope>
    <source>
        <strain evidence="4 5">16A2E</strain>
    </source>
</reference>
<dbReference type="PANTHER" id="PTHR34408">
    <property type="entry name" value="FAMILY PROTEIN, PUTATIVE-RELATED"/>
    <property type="match status" value="1"/>
</dbReference>
<dbReference type="InterPro" id="IPR011658">
    <property type="entry name" value="PA14_dom"/>
</dbReference>
<dbReference type="PANTHER" id="PTHR34408:SF1">
    <property type="entry name" value="GLYCOSYL HYDROLASE FAMILY 19 DOMAIN-CONTAINING PROTEIN HI_1415"/>
    <property type="match status" value="1"/>
</dbReference>
<comment type="caution">
    <text evidence="4">The sequence shown here is derived from an EMBL/GenBank/DDBJ whole genome shotgun (WGS) entry which is preliminary data.</text>
</comment>
<evidence type="ECO:0000259" key="3">
    <source>
        <dbReference type="PROSITE" id="PS51820"/>
    </source>
</evidence>
<evidence type="ECO:0000313" key="4">
    <source>
        <dbReference type="EMBL" id="MEN2767351.1"/>
    </source>
</evidence>
<dbReference type="PROSITE" id="PS51781">
    <property type="entry name" value="SH3B"/>
    <property type="match status" value="1"/>
</dbReference>
<dbReference type="RefSeq" id="WP_345824809.1">
    <property type="nucleotide sequence ID" value="NZ_JBDIML010000002.1"/>
</dbReference>
<dbReference type="Pfam" id="PF08239">
    <property type="entry name" value="SH3_3"/>
    <property type="match status" value="2"/>
</dbReference>
<dbReference type="Gene3D" id="3.90.182.10">
    <property type="entry name" value="Toxin - Anthrax Protective Antigen,domain 1"/>
    <property type="match status" value="2"/>
</dbReference>
<dbReference type="InterPro" id="IPR002901">
    <property type="entry name" value="MGlyc_endo_b_GlcNAc-like_dom"/>
</dbReference>
<name>A0ABU9XGG8_9BACI</name>